<reference evidence="3" key="1">
    <citation type="submission" date="2023-03" db="EMBL/GenBank/DDBJ databases">
        <title>Massive genome expansion in bonnet fungi (Mycena s.s.) driven by repeated elements and novel gene families across ecological guilds.</title>
        <authorList>
            <consortium name="Lawrence Berkeley National Laboratory"/>
            <person name="Harder C.B."/>
            <person name="Miyauchi S."/>
            <person name="Viragh M."/>
            <person name="Kuo A."/>
            <person name="Thoen E."/>
            <person name="Andreopoulos B."/>
            <person name="Lu D."/>
            <person name="Skrede I."/>
            <person name="Drula E."/>
            <person name="Henrissat B."/>
            <person name="Morin E."/>
            <person name="Kohler A."/>
            <person name="Barry K."/>
            <person name="LaButti K."/>
            <person name="Morin E."/>
            <person name="Salamov A."/>
            <person name="Lipzen A."/>
            <person name="Mereny Z."/>
            <person name="Hegedus B."/>
            <person name="Baldrian P."/>
            <person name="Stursova M."/>
            <person name="Weitz H."/>
            <person name="Taylor A."/>
            <person name="Grigoriev I.V."/>
            <person name="Nagy L.G."/>
            <person name="Martin F."/>
            <person name="Kauserud H."/>
        </authorList>
    </citation>
    <scope>NUCLEOTIDE SEQUENCE</scope>
    <source>
        <strain evidence="3">CBHHK188m</strain>
    </source>
</reference>
<feature type="region of interest" description="Disordered" evidence="1">
    <location>
        <begin position="91"/>
        <end position="111"/>
    </location>
</feature>
<sequence length="446" mass="48410">MPSEYFPGVWVSEISRLRPRRSGGVCDINFEITTHDVVHHQHQHRFILEHAAFMQSLEDDARLPTCPIAAFGRSIPRHLVRIVKQGLRRMSTFSSRQGSSASSSTTATVRPTLDRSRTMPAIRCALSVPSVEKSLASLLASSTKGIRRMATFGRRNSSGASSSTVPVYPDSTPSFTTPNYGAPSCSSRSENISPLTRPGLKRTLTMPAAVRALRSTTLARLPSLKKAVCERPPRKSSVSSVESVSSVFTTSTTSIRRRSSSVSSIESFSSTEGKVAVALRLRALPSTLLGFFTSLVSVLLITLLPSMAAETPKRTLAIRPYECKIILTEEQEGNPPTAPKATPRLTKAYRRTLRRATRARGASTPTEALAVLFAPIPKHVRAFTPVPVDPKTLATDVPLIIYSSPVALPLPKGPAPAIRPARKAHKFAVLPTMQEEELDAALCPGW</sequence>
<accession>A0AAD7N9J2</accession>
<keyword evidence="2" id="KW-0812">Transmembrane</keyword>
<feature type="compositionally biased region" description="Low complexity" evidence="1">
    <location>
        <begin position="91"/>
        <end position="108"/>
    </location>
</feature>
<dbReference type="Proteomes" id="UP001215280">
    <property type="component" value="Unassembled WGS sequence"/>
</dbReference>
<name>A0AAD7N9J2_9AGAR</name>
<evidence type="ECO:0000256" key="2">
    <source>
        <dbReference type="SAM" id="Phobius"/>
    </source>
</evidence>
<evidence type="ECO:0000313" key="4">
    <source>
        <dbReference type="Proteomes" id="UP001215280"/>
    </source>
</evidence>
<keyword evidence="2" id="KW-1133">Transmembrane helix</keyword>
<proteinExistence type="predicted"/>
<feature type="transmembrane region" description="Helical" evidence="2">
    <location>
        <begin position="288"/>
        <end position="309"/>
    </location>
</feature>
<evidence type="ECO:0000313" key="3">
    <source>
        <dbReference type="EMBL" id="KAJ7752478.1"/>
    </source>
</evidence>
<keyword evidence="2" id="KW-0472">Membrane</keyword>
<feature type="compositionally biased region" description="Polar residues" evidence="1">
    <location>
        <begin position="179"/>
        <end position="194"/>
    </location>
</feature>
<evidence type="ECO:0000256" key="1">
    <source>
        <dbReference type="SAM" id="MobiDB-lite"/>
    </source>
</evidence>
<organism evidence="3 4">
    <name type="scientific">Mycena maculata</name>
    <dbReference type="NCBI Taxonomy" id="230809"/>
    <lineage>
        <taxon>Eukaryota</taxon>
        <taxon>Fungi</taxon>
        <taxon>Dikarya</taxon>
        <taxon>Basidiomycota</taxon>
        <taxon>Agaricomycotina</taxon>
        <taxon>Agaricomycetes</taxon>
        <taxon>Agaricomycetidae</taxon>
        <taxon>Agaricales</taxon>
        <taxon>Marasmiineae</taxon>
        <taxon>Mycenaceae</taxon>
        <taxon>Mycena</taxon>
    </lineage>
</organism>
<keyword evidence="4" id="KW-1185">Reference proteome</keyword>
<gene>
    <name evidence="3" type="ORF">DFH07DRAFT_825491</name>
</gene>
<dbReference type="EMBL" id="JARJLG010000074">
    <property type="protein sequence ID" value="KAJ7752478.1"/>
    <property type="molecule type" value="Genomic_DNA"/>
</dbReference>
<comment type="caution">
    <text evidence="3">The sequence shown here is derived from an EMBL/GenBank/DDBJ whole genome shotgun (WGS) entry which is preliminary data.</text>
</comment>
<feature type="region of interest" description="Disordered" evidence="1">
    <location>
        <begin position="179"/>
        <end position="198"/>
    </location>
</feature>
<protein>
    <submittedName>
        <fullName evidence="3">Uncharacterized protein</fullName>
    </submittedName>
</protein>
<dbReference type="AlphaFoldDB" id="A0AAD7N9J2"/>